<evidence type="ECO:0000259" key="17">
    <source>
        <dbReference type="PROSITE" id="PS50885"/>
    </source>
</evidence>
<evidence type="ECO:0000256" key="13">
    <source>
        <dbReference type="ARBA" id="ARBA00023012"/>
    </source>
</evidence>
<dbReference type="InterPro" id="IPR036097">
    <property type="entry name" value="HisK_dim/P_sf"/>
</dbReference>
<dbReference type="Pfam" id="PF00672">
    <property type="entry name" value="HAMP"/>
    <property type="match status" value="1"/>
</dbReference>
<dbReference type="SUPFAM" id="SSF47384">
    <property type="entry name" value="Homodimeric domain of signal transducing histidine kinase"/>
    <property type="match status" value="1"/>
</dbReference>
<evidence type="ECO:0000256" key="12">
    <source>
        <dbReference type="ARBA" id="ARBA00022989"/>
    </source>
</evidence>
<feature type="transmembrane region" description="Helical" evidence="15">
    <location>
        <begin position="162"/>
        <end position="181"/>
    </location>
</feature>
<dbReference type="CDD" id="cd06225">
    <property type="entry name" value="HAMP"/>
    <property type="match status" value="1"/>
</dbReference>
<keyword evidence="19" id="KW-1185">Reference proteome</keyword>
<dbReference type="PANTHER" id="PTHR44936">
    <property type="entry name" value="SENSOR PROTEIN CREC"/>
    <property type="match status" value="1"/>
</dbReference>
<accession>A0A0H5DHX8</accession>
<proteinExistence type="predicted"/>
<evidence type="ECO:0000256" key="8">
    <source>
        <dbReference type="ARBA" id="ARBA00022692"/>
    </source>
</evidence>
<dbReference type="CDD" id="cd00075">
    <property type="entry name" value="HATPase"/>
    <property type="match status" value="1"/>
</dbReference>
<feature type="domain" description="Histidine kinase" evidence="16">
    <location>
        <begin position="241"/>
        <end position="439"/>
    </location>
</feature>
<dbReference type="Gene3D" id="3.30.565.10">
    <property type="entry name" value="Histidine kinase-like ATPase, C-terminal domain"/>
    <property type="match status" value="1"/>
</dbReference>
<dbReference type="SMART" id="SM00387">
    <property type="entry name" value="HATPase_c"/>
    <property type="match status" value="1"/>
</dbReference>
<dbReference type="InterPro" id="IPR036890">
    <property type="entry name" value="HATPase_C_sf"/>
</dbReference>
<evidence type="ECO:0000256" key="4">
    <source>
        <dbReference type="ARBA" id="ARBA00022475"/>
    </source>
</evidence>
<keyword evidence="11" id="KW-0067">ATP-binding</keyword>
<dbReference type="EC" id="2.7.13.3" evidence="3"/>
<evidence type="ECO:0000256" key="9">
    <source>
        <dbReference type="ARBA" id="ARBA00022741"/>
    </source>
</evidence>
<dbReference type="Pfam" id="PF00512">
    <property type="entry name" value="HisKA"/>
    <property type="match status" value="1"/>
</dbReference>
<dbReference type="InterPro" id="IPR005467">
    <property type="entry name" value="His_kinase_dom"/>
</dbReference>
<organism evidence="18 19">
    <name type="scientific">Phaeobacter italicus</name>
    <dbReference type="NCBI Taxonomy" id="481446"/>
    <lineage>
        <taxon>Bacteria</taxon>
        <taxon>Pseudomonadati</taxon>
        <taxon>Pseudomonadota</taxon>
        <taxon>Alphaproteobacteria</taxon>
        <taxon>Rhodobacterales</taxon>
        <taxon>Roseobacteraceae</taxon>
        <taxon>Phaeobacter</taxon>
    </lineage>
</organism>
<keyword evidence="14 15" id="KW-0472">Membrane</keyword>
<evidence type="ECO:0000256" key="1">
    <source>
        <dbReference type="ARBA" id="ARBA00000085"/>
    </source>
</evidence>
<dbReference type="Gene3D" id="1.10.287.130">
    <property type="match status" value="1"/>
</dbReference>
<keyword evidence="9" id="KW-0547">Nucleotide-binding</keyword>
<dbReference type="Proteomes" id="UP000043764">
    <property type="component" value="Unassembled WGS sequence"/>
</dbReference>
<dbReference type="InterPro" id="IPR003594">
    <property type="entry name" value="HATPase_dom"/>
</dbReference>
<dbReference type="SMART" id="SM00304">
    <property type="entry name" value="HAMP"/>
    <property type="match status" value="1"/>
</dbReference>
<sequence length="439" mass="49047">MFFQWLKQYMPRSLYARAALILLVPIVTLQLVVSVVFIKRDLEDLTVQMTLTILRELRLIEQTIAPATTQEMAMERLMPLLEPLQVEARFLDNTQPLPQDRMGVLEFSGRVVRDTLENNLPSFVSAQFPDTRQFQLVMQTDLGPLALVQDRRRVTAAAPHQLIVTVIVFGFLMTVIAFVYMRNQLRPIKQLADAAQAFGRGRTVAYAPRGANEVRAAGHAFLDMRARIERQIEQRTLMLSGVSHDLRTPLTRMKLGLSMLEDEEAEPLRQDVDEMQALLDAFLDFSRGVSTSEPEAVDPHVLVTVAVDGWRRQGKDVMLGEMSGEGEVMLRKAALRRAIENLISNAVRYGSRARVSVALTERFLRIRVEDDGPGIPETDRAEAMRPFTRLDPARNQDLGSGVGLGLAIVTDIARAHGGMLRLGKSDDLGGLQADIVIGI</sequence>
<evidence type="ECO:0000313" key="19">
    <source>
        <dbReference type="Proteomes" id="UP000043764"/>
    </source>
</evidence>
<evidence type="ECO:0000259" key="16">
    <source>
        <dbReference type="PROSITE" id="PS50109"/>
    </source>
</evidence>
<keyword evidence="4" id="KW-1003">Cell membrane</keyword>
<gene>
    <name evidence="18" type="primary">envZ_2</name>
    <name evidence="18" type="ORF">NIT7321_01980</name>
</gene>
<keyword evidence="8 15" id="KW-0812">Transmembrane</keyword>
<keyword evidence="10" id="KW-0418">Kinase</keyword>
<evidence type="ECO:0000256" key="14">
    <source>
        <dbReference type="ARBA" id="ARBA00023136"/>
    </source>
</evidence>
<dbReference type="CDD" id="cd00082">
    <property type="entry name" value="HisKA"/>
    <property type="match status" value="1"/>
</dbReference>
<keyword evidence="6" id="KW-0597">Phosphoprotein</keyword>
<dbReference type="GO" id="GO:0005524">
    <property type="term" value="F:ATP binding"/>
    <property type="evidence" value="ECO:0007669"/>
    <property type="project" value="UniProtKB-KW"/>
</dbReference>
<evidence type="ECO:0000256" key="10">
    <source>
        <dbReference type="ARBA" id="ARBA00022777"/>
    </source>
</evidence>
<dbReference type="AlphaFoldDB" id="A0A0H5DHX8"/>
<evidence type="ECO:0000256" key="7">
    <source>
        <dbReference type="ARBA" id="ARBA00022679"/>
    </source>
</evidence>
<comment type="catalytic activity">
    <reaction evidence="1">
        <text>ATP + protein L-histidine = ADP + protein N-phospho-L-histidine.</text>
        <dbReference type="EC" id="2.7.13.3"/>
    </reaction>
</comment>
<keyword evidence="5" id="KW-0997">Cell inner membrane</keyword>
<reference evidence="19" key="1">
    <citation type="submission" date="2015-05" db="EMBL/GenBank/DDBJ databases">
        <authorList>
            <person name="Rodrigo-Torres Lidia"/>
            <person name="Arahal R.David."/>
        </authorList>
    </citation>
    <scope>NUCLEOTIDE SEQUENCE [LARGE SCALE GENOMIC DNA]</scope>
    <source>
        <strain evidence="19">CECT 7321</strain>
    </source>
</reference>
<dbReference type="RefSeq" id="WP_050673364.1">
    <property type="nucleotide sequence ID" value="NZ_CVRL01000025.1"/>
</dbReference>
<dbReference type="PRINTS" id="PR00344">
    <property type="entry name" value="BCTRLSENSOR"/>
</dbReference>
<dbReference type="STRING" id="481446.NIT7645_01079"/>
<dbReference type="InterPro" id="IPR050980">
    <property type="entry name" value="2C_sensor_his_kinase"/>
</dbReference>
<keyword evidence="13" id="KW-0902">Two-component regulatory system</keyword>
<dbReference type="PROSITE" id="PS50885">
    <property type="entry name" value="HAMP"/>
    <property type="match status" value="1"/>
</dbReference>
<keyword evidence="12 15" id="KW-1133">Transmembrane helix</keyword>
<dbReference type="PANTHER" id="PTHR44936:SF5">
    <property type="entry name" value="SENSOR HISTIDINE KINASE ENVZ"/>
    <property type="match status" value="1"/>
</dbReference>
<dbReference type="InterPro" id="IPR003660">
    <property type="entry name" value="HAMP_dom"/>
</dbReference>
<evidence type="ECO:0000256" key="2">
    <source>
        <dbReference type="ARBA" id="ARBA00004429"/>
    </source>
</evidence>
<dbReference type="GO" id="GO:0005886">
    <property type="term" value="C:plasma membrane"/>
    <property type="evidence" value="ECO:0007669"/>
    <property type="project" value="UniProtKB-SubCell"/>
</dbReference>
<feature type="domain" description="HAMP" evidence="17">
    <location>
        <begin position="182"/>
        <end position="233"/>
    </location>
</feature>
<dbReference type="Pfam" id="PF02518">
    <property type="entry name" value="HATPase_c"/>
    <property type="match status" value="1"/>
</dbReference>
<keyword evidence="7 18" id="KW-0808">Transferase</keyword>
<dbReference type="InterPro" id="IPR004358">
    <property type="entry name" value="Sig_transdc_His_kin-like_C"/>
</dbReference>
<evidence type="ECO:0000256" key="15">
    <source>
        <dbReference type="SAM" id="Phobius"/>
    </source>
</evidence>
<evidence type="ECO:0000256" key="11">
    <source>
        <dbReference type="ARBA" id="ARBA00022840"/>
    </source>
</evidence>
<dbReference type="SMART" id="SM00388">
    <property type="entry name" value="HisKA"/>
    <property type="match status" value="1"/>
</dbReference>
<evidence type="ECO:0000256" key="5">
    <source>
        <dbReference type="ARBA" id="ARBA00022519"/>
    </source>
</evidence>
<name>A0A0H5DHX8_9RHOB</name>
<dbReference type="SUPFAM" id="SSF55874">
    <property type="entry name" value="ATPase domain of HSP90 chaperone/DNA topoisomerase II/histidine kinase"/>
    <property type="match status" value="1"/>
</dbReference>
<dbReference type="PROSITE" id="PS50109">
    <property type="entry name" value="HIS_KIN"/>
    <property type="match status" value="1"/>
</dbReference>
<protein>
    <recommendedName>
        <fullName evidence="3">histidine kinase</fullName>
        <ecNumber evidence="3">2.7.13.3</ecNumber>
    </recommendedName>
</protein>
<evidence type="ECO:0000313" key="18">
    <source>
        <dbReference type="EMBL" id="CRL11130.1"/>
    </source>
</evidence>
<dbReference type="GO" id="GO:0000155">
    <property type="term" value="F:phosphorelay sensor kinase activity"/>
    <property type="evidence" value="ECO:0007669"/>
    <property type="project" value="InterPro"/>
</dbReference>
<comment type="subcellular location">
    <subcellularLocation>
        <location evidence="2">Cell inner membrane</location>
        <topology evidence="2">Multi-pass membrane protein</topology>
    </subcellularLocation>
</comment>
<evidence type="ECO:0000256" key="3">
    <source>
        <dbReference type="ARBA" id="ARBA00012438"/>
    </source>
</evidence>
<evidence type="ECO:0000256" key="6">
    <source>
        <dbReference type="ARBA" id="ARBA00022553"/>
    </source>
</evidence>
<dbReference type="InterPro" id="IPR003661">
    <property type="entry name" value="HisK_dim/P_dom"/>
</dbReference>
<dbReference type="EMBL" id="CVRL01000025">
    <property type="protein sequence ID" value="CRL11130.1"/>
    <property type="molecule type" value="Genomic_DNA"/>
</dbReference>